<proteinExistence type="predicted"/>
<keyword evidence="2" id="KW-1185">Reference proteome</keyword>
<sequence length="176" mass="19315">MARKKQIITPRMWDKLSDAEQQQARREIITRVRDALKRSPHTALELRACVPAEMKGAFPVVLRSLLDAGEVASLGHSVYAAVPWMPQTSAVRADVTADLIIGVLSSERRAGADATELADDLLLPVPQIRAALVELEEAGLICEAKASGHYRMISRRMAMEVRHGASGRIFADVRHA</sequence>
<dbReference type="AlphaFoldDB" id="A0A841QIM1"/>
<dbReference type="RefSeq" id="WP_166116657.1">
    <property type="nucleotide sequence ID" value="NZ_BAABDB010000001.1"/>
</dbReference>
<name>A0A841QIM1_9PROT</name>
<dbReference type="EMBL" id="JACHIE010000020">
    <property type="protein sequence ID" value="MBB6458440.1"/>
    <property type="molecule type" value="Genomic_DNA"/>
</dbReference>
<gene>
    <name evidence="1" type="ORF">HNR55_003049</name>
</gene>
<evidence type="ECO:0000313" key="2">
    <source>
        <dbReference type="Proteomes" id="UP000578000"/>
    </source>
</evidence>
<evidence type="ECO:0000313" key="1">
    <source>
        <dbReference type="EMBL" id="MBB6458440.1"/>
    </source>
</evidence>
<reference evidence="1 2" key="1">
    <citation type="submission" date="2020-08" db="EMBL/GenBank/DDBJ databases">
        <title>Genomic Encyclopedia of Type Strains, Phase IV (KMG-IV): sequencing the most valuable type-strain genomes for metagenomic binning, comparative biology and taxonomic classification.</title>
        <authorList>
            <person name="Goeker M."/>
        </authorList>
    </citation>
    <scope>NUCLEOTIDE SEQUENCE [LARGE SCALE GENOMIC DNA]</scope>
    <source>
        <strain evidence="1 2">DSM 4491</strain>
    </source>
</reference>
<keyword evidence="1" id="KW-0238">DNA-binding</keyword>
<protein>
    <submittedName>
        <fullName evidence="1">DNA-binding transcriptional ArsR family regulator</fullName>
    </submittedName>
</protein>
<comment type="caution">
    <text evidence="1">The sequence shown here is derived from an EMBL/GenBank/DDBJ whole genome shotgun (WGS) entry which is preliminary data.</text>
</comment>
<organism evidence="1 2">
    <name type="scientific">Acetobacter lovaniensis</name>
    <dbReference type="NCBI Taxonomy" id="104100"/>
    <lineage>
        <taxon>Bacteria</taxon>
        <taxon>Pseudomonadati</taxon>
        <taxon>Pseudomonadota</taxon>
        <taxon>Alphaproteobacteria</taxon>
        <taxon>Acetobacterales</taxon>
        <taxon>Acetobacteraceae</taxon>
        <taxon>Acetobacter</taxon>
    </lineage>
</organism>
<dbReference type="Proteomes" id="UP000578000">
    <property type="component" value="Unassembled WGS sequence"/>
</dbReference>
<accession>A0A841QIM1</accession>
<dbReference type="GO" id="GO:0003677">
    <property type="term" value="F:DNA binding"/>
    <property type="evidence" value="ECO:0007669"/>
    <property type="project" value="UniProtKB-KW"/>
</dbReference>